<reference evidence="1" key="1">
    <citation type="submission" date="2021-06" db="EMBL/GenBank/DDBJ databases">
        <authorList>
            <person name="Hodson N. C."/>
            <person name="Mongue J. A."/>
            <person name="Jaron S. K."/>
        </authorList>
    </citation>
    <scope>NUCLEOTIDE SEQUENCE</scope>
</reference>
<dbReference type="EMBL" id="CAJVCH010035006">
    <property type="protein sequence ID" value="CAG7715950.1"/>
    <property type="molecule type" value="Genomic_DNA"/>
</dbReference>
<sequence>MYSADDIVDSEEKRPWVTPKNIYDIEEERWNGLITVEALEFFWMSSCNRRSCIAEGPMSPILSGTFFGGCGGGLGTDLRLHEGRALMLQALFIHSIL</sequence>
<proteinExistence type="predicted"/>
<comment type="caution">
    <text evidence="1">The sequence shown here is derived from an EMBL/GenBank/DDBJ whole genome shotgun (WGS) entry which is preliminary data.</text>
</comment>
<keyword evidence="2" id="KW-1185">Reference proteome</keyword>
<dbReference type="Proteomes" id="UP000708208">
    <property type="component" value="Unassembled WGS sequence"/>
</dbReference>
<accession>A0A8J2NVJ4</accession>
<protein>
    <submittedName>
        <fullName evidence="1">Uncharacterized protein</fullName>
    </submittedName>
</protein>
<dbReference type="AlphaFoldDB" id="A0A8J2NVJ4"/>
<evidence type="ECO:0000313" key="2">
    <source>
        <dbReference type="Proteomes" id="UP000708208"/>
    </source>
</evidence>
<evidence type="ECO:0000313" key="1">
    <source>
        <dbReference type="EMBL" id="CAG7715950.1"/>
    </source>
</evidence>
<name>A0A8J2NVJ4_9HEXA</name>
<organism evidence="1 2">
    <name type="scientific">Allacma fusca</name>
    <dbReference type="NCBI Taxonomy" id="39272"/>
    <lineage>
        <taxon>Eukaryota</taxon>
        <taxon>Metazoa</taxon>
        <taxon>Ecdysozoa</taxon>
        <taxon>Arthropoda</taxon>
        <taxon>Hexapoda</taxon>
        <taxon>Collembola</taxon>
        <taxon>Symphypleona</taxon>
        <taxon>Sminthuridae</taxon>
        <taxon>Allacma</taxon>
    </lineage>
</organism>
<gene>
    <name evidence="1" type="ORF">AFUS01_LOCUS5485</name>
</gene>